<dbReference type="PRINTS" id="PR00413">
    <property type="entry name" value="HADHALOGNASE"/>
</dbReference>
<dbReference type="InterPro" id="IPR006439">
    <property type="entry name" value="HAD-SF_hydro_IA"/>
</dbReference>
<dbReference type="Pfam" id="PF00702">
    <property type="entry name" value="Hydrolase"/>
    <property type="match status" value="1"/>
</dbReference>
<dbReference type="EMBL" id="DYWQ01000167">
    <property type="protein sequence ID" value="HJF46269.1"/>
    <property type="molecule type" value="Genomic_DNA"/>
</dbReference>
<dbReference type="Gene3D" id="1.10.150.240">
    <property type="entry name" value="Putative phosphatase, domain 2"/>
    <property type="match status" value="1"/>
</dbReference>
<proteinExistence type="predicted"/>
<dbReference type="SFLD" id="SFLDS00003">
    <property type="entry name" value="Haloacid_Dehalogenase"/>
    <property type="match status" value="1"/>
</dbReference>
<protein>
    <submittedName>
        <fullName evidence="1">HAD family phosphatase</fullName>
    </submittedName>
</protein>
<dbReference type="PANTHER" id="PTHR43611:SF3">
    <property type="entry name" value="FLAVIN MONONUCLEOTIDE HYDROLASE 1, CHLOROPLATIC"/>
    <property type="match status" value="1"/>
</dbReference>
<gene>
    <name evidence="1" type="ORF">K8U72_10920</name>
</gene>
<reference evidence="1" key="1">
    <citation type="journal article" date="2021" name="PeerJ">
        <title>Extensive microbial diversity within the chicken gut microbiome revealed by metagenomics and culture.</title>
        <authorList>
            <person name="Gilroy R."/>
            <person name="Ravi A."/>
            <person name="Getino M."/>
            <person name="Pursley I."/>
            <person name="Horton D.L."/>
            <person name="Alikhan N.F."/>
            <person name="Baker D."/>
            <person name="Gharbi K."/>
            <person name="Hall N."/>
            <person name="Watson M."/>
            <person name="Adriaenssens E.M."/>
            <person name="Foster-Nyarko E."/>
            <person name="Jarju S."/>
            <person name="Secka A."/>
            <person name="Antonio M."/>
            <person name="Oren A."/>
            <person name="Chaudhuri R.R."/>
            <person name="La Ragione R."/>
            <person name="Hildebrand F."/>
            <person name="Pallen M.J."/>
        </authorList>
    </citation>
    <scope>NUCLEOTIDE SEQUENCE</scope>
    <source>
        <strain evidence="1">CHK124-7917</strain>
    </source>
</reference>
<dbReference type="Gene3D" id="3.40.50.1000">
    <property type="entry name" value="HAD superfamily/HAD-like"/>
    <property type="match status" value="1"/>
</dbReference>
<dbReference type="InterPro" id="IPR023198">
    <property type="entry name" value="PGP-like_dom2"/>
</dbReference>
<sequence>MPGSESTPIRNVIFDMGNVLMTFDGPYFASLFTETPEDAALLDGALFGTTMWSLLDSGTIDRETMRRYALDHLPERLRPNLNECFDHWPEHSEPIAGTNELGIRLKREGYGIYVLSNANTRIMDQLGHAPVTPYLDGCVVSAKERIMKPDPAIFRLLCLRYRLDPAECLFVDDNADNCAGARLAGMHAFHFTGNVEALEAAIRQSR</sequence>
<comment type="caution">
    <text evidence="1">The sequence shown here is derived from an EMBL/GenBank/DDBJ whole genome shotgun (WGS) entry which is preliminary data.</text>
</comment>
<accession>A0A921KMC9</accession>
<dbReference type="InterPro" id="IPR023214">
    <property type="entry name" value="HAD_sf"/>
</dbReference>
<evidence type="ECO:0000313" key="2">
    <source>
        <dbReference type="Proteomes" id="UP000697330"/>
    </source>
</evidence>
<dbReference type="SUPFAM" id="SSF56784">
    <property type="entry name" value="HAD-like"/>
    <property type="match status" value="1"/>
</dbReference>
<dbReference type="InterPro" id="IPR036412">
    <property type="entry name" value="HAD-like_sf"/>
</dbReference>
<dbReference type="CDD" id="cd02603">
    <property type="entry name" value="HAD_sEH-N_like"/>
    <property type="match status" value="1"/>
</dbReference>
<dbReference type="NCBIfam" id="TIGR01509">
    <property type="entry name" value="HAD-SF-IA-v3"/>
    <property type="match status" value="1"/>
</dbReference>
<dbReference type="RefSeq" id="WP_273446898.1">
    <property type="nucleotide sequence ID" value="NZ_CALUGK010000006.1"/>
</dbReference>
<name>A0A921KMC9_9ACTN</name>
<reference evidence="1" key="2">
    <citation type="submission" date="2021-09" db="EMBL/GenBank/DDBJ databases">
        <authorList>
            <person name="Gilroy R."/>
        </authorList>
    </citation>
    <scope>NUCLEOTIDE SEQUENCE</scope>
    <source>
        <strain evidence="1">CHK124-7917</strain>
    </source>
</reference>
<dbReference type="AlphaFoldDB" id="A0A921KMC9"/>
<dbReference type="SFLD" id="SFLDG01129">
    <property type="entry name" value="C1.5:_HAD__Beta-PGM__Phosphata"/>
    <property type="match status" value="1"/>
</dbReference>
<dbReference type="PANTHER" id="PTHR43611">
    <property type="entry name" value="ALPHA-D-GLUCOSE 1-PHOSPHATE PHOSPHATASE"/>
    <property type="match status" value="1"/>
</dbReference>
<evidence type="ECO:0000313" key="1">
    <source>
        <dbReference type="EMBL" id="HJF46269.1"/>
    </source>
</evidence>
<organism evidence="1 2">
    <name type="scientific">Thermophilibacter provencensis</name>
    <dbReference type="NCBI Taxonomy" id="1852386"/>
    <lineage>
        <taxon>Bacteria</taxon>
        <taxon>Bacillati</taxon>
        <taxon>Actinomycetota</taxon>
        <taxon>Coriobacteriia</taxon>
        <taxon>Coriobacteriales</taxon>
        <taxon>Atopobiaceae</taxon>
        <taxon>Thermophilibacter</taxon>
    </lineage>
</organism>
<dbReference type="Proteomes" id="UP000697330">
    <property type="component" value="Unassembled WGS sequence"/>
</dbReference>